<gene>
    <name evidence="4" type="ORF">F4Y60_02640</name>
</gene>
<dbReference type="Pfam" id="PF02776">
    <property type="entry name" value="TPP_enzyme_N"/>
    <property type="match status" value="1"/>
</dbReference>
<dbReference type="Gene3D" id="3.40.50.970">
    <property type="match status" value="2"/>
</dbReference>
<comment type="caution">
    <text evidence="4">The sequence shown here is derived from an EMBL/GenBank/DDBJ whole genome shotgun (WGS) entry which is preliminary data.</text>
</comment>
<dbReference type="SUPFAM" id="SSF52467">
    <property type="entry name" value="DHS-like NAD/FAD-binding domain"/>
    <property type="match status" value="1"/>
</dbReference>
<evidence type="ECO:0000256" key="1">
    <source>
        <dbReference type="ARBA" id="ARBA00007812"/>
    </source>
</evidence>
<feature type="non-terminal residue" evidence="4">
    <location>
        <position position="419"/>
    </location>
</feature>
<feature type="domain" description="Thiamine pyrophosphate enzyme central" evidence="2">
    <location>
        <begin position="195"/>
        <end position="328"/>
    </location>
</feature>
<dbReference type="GO" id="GO:0009097">
    <property type="term" value="P:isoleucine biosynthetic process"/>
    <property type="evidence" value="ECO:0007669"/>
    <property type="project" value="TreeGrafter"/>
</dbReference>
<reference evidence="4" key="1">
    <citation type="submission" date="2019-09" db="EMBL/GenBank/DDBJ databases">
        <title>Characterisation of the sponge microbiome using genome-centric metagenomics.</title>
        <authorList>
            <person name="Engelberts J.P."/>
            <person name="Robbins S.J."/>
            <person name="De Goeij J.M."/>
            <person name="Aranda M."/>
            <person name="Bell S.C."/>
            <person name="Webster N.S."/>
        </authorList>
    </citation>
    <scope>NUCLEOTIDE SEQUENCE</scope>
    <source>
        <strain evidence="4">SB0664_bin_43</strain>
    </source>
</reference>
<sequence>MQMRHAGRLLVECLEVLGAKHAFGVPGESYLSVLDGMFQSPITFVNSRNEGGAGFMAAAYGKLTGRPGLCFVTRGPGAANASIGVHTAMQDSSPMILFVGQIETKAREREVFQEVDYRAFFGNLAKWATEIEHAERIPETVSRAWSTALSGRPGPVVVALPENVVAAETDVAPIARAPALPVPSPSGEVICEIRTAVERATHPVILVGGSGWTSSGKDALARFAEGGDIPVVTAFRFQDIYDNTLGTFAGEAGVGMLPEVRETLAVSDLILAINVRFGEMTTDNYALFDLPDMRQTLVHAHPSPAEIGKIYQPDIAVQSCPNALVRALAEIPVDGSWHDWRRAARQRYEETFDLPVMPGPVDMVEVVRHLQDRLDDDAVLANGAGNFSIWHSKYFRYGAGHRLLAPQSGAMGYGPVSFR</sequence>
<dbReference type="EMBL" id="VXRY01000099">
    <property type="protein sequence ID" value="MXY32987.1"/>
    <property type="molecule type" value="Genomic_DNA"/>
</dbReference>
<dbReference type="Gene3D" id="3.40.50.1220">
    <property type="entry name" value="TPP-binding domain"/>
    <property type="match status" value="1"/>
</dbReference>
<dbReference type="FunFam" id="3.40.50.970:FF:000007">
    <property type="entry name" value="Acetolactate synthase"/>
    <property type="match status" value="1"/>
</dbReference>
<dbReference type="GO" id="GO:0009099">
    <property type="term" value="P:L-valine biosynthetic process"/>
    <property type="evidence" value="ECO:0007669"/>
    <property type="project" value="TreeGrafter"/>
</dbReference>
<dbReference type="InterPro" id="IPR029061">
    <property type="entry name" value="THDP-binding"/>
</dbReference>
<dbReference type="GO" id="GO:0030976">
    <property type="term" value="F:thiamine pyrophosphate binding"/>
    <property type="evidence" value="ECO:0007669"/>
    <property type="project" value="InterPro"/>
</dbReference>
<dbReference type="InterPro" id="IPR029035">
    <property type="entry name" value="DHS-like_NAD/FAD-binding_dom"/>
</dbReference>
<protein>
    <submittedName>
        <fullName evidence="4">Thiamine pyrophosphate-binding protein</fullName>
    </submittedName>
</protein>
<dbReference type="GO" id="GO:0050660">
    <property type="term" value="F:flavin adenine dinucleotide binding"/>
    <property type="evidence" value="ECO:0007669"/>
    <property type="project" value="TreeGrafter"/>
</dbReference>
<organism evidence="4">
    <name type="scientific">Boseongicola sp. SB0664_bin_43</name>
    <dbReference type="NCBI Taxonomy" id="2604844"/>
    <lineage>
        <taxon>Bacteria</taxon>
        <taxon>Pseudomonadati</taxon>
        <taxon>Pseudomonadota</taxon>
        <taxon>Alphaproteobacteria</taxon>
        <taxon>Rhodobacterales</taxon>
        <taxon>Paracoccaceae</taxon>
        <taxon>Boseongicola</taxon>
    </lineage>
</organism>
<accession>A0A6B0XYZ0</accession>
<dbReference type="InterPro" id="IPR045229">
    <property type="entry name" value="TPP_enz"/>
</dbReference>
<evidence type="ECO:0000313" key="4">
    <source>
        <dbReference type="EMBL" id="MXY32987.1"/>
    </source>
</evidence>
<dbReference type="Pfam" id="PF00205">
    <property type="entry name" value="TPP_enzyme_M"/>
    <property type="match status" value="1"/>
</dbReference>
<name>A0A6B0XYZ0_9RHOB</name>
<feature type="domain" description="Thiamine pyrophosphate enzyme N-terminal TPP-binding" evidence="3">
    <location>
        <begin position="5"/>
        <end position="117"/>
    </location>
</feature>
<dbReference type="PANTHER" id="PTHR18968">
    <property type="entry name" value="THIAMINE PYROPHOSPHATE ENZYMES"/>
    <property type="match status" value="1"/>
</dbReference>
<proteinExistence type="inferred from homology"/>
<comment type="similarity">
    <text evidence="1">Belongs to the TPP enzyme family.</text>
</comment>
<dbReference type="GO" id="GO:0000287">
    <property type="term" value="F:magnesium ion binding"/>
    <property type="evidence" value="ECO:0007669"/>
    <property type="project" value="InterPro"/>
</dbReference>
<evidence type="ECO:0000259" key="2">
    <source>
        <dbReference type="Pfam" id="PF00205"/>
    </source>
</evidence>
<dbReference type="InterPro" id="IPR012000">
    <property type="entry name" value="Thiamin_PyroP_enz_cen_dom"/>
</dbReference>
<dbReference type="CDD" id="cd00568">
    <property type="entry name" value="TPP_enzymes"/>
    <property type="match status" value="1"/>
</dbReference>
<dbReference type="CDD" id="cd07035">
    <property type="entry name" value="TPP_PYR_POX_like"/>
    <property type="match status" value="1"/>
</dbReference>
<dbReference type="GO" id="GO:0005948">
    <property type="term" value="C:acetolactate synthase complex"/>
    <property type="evidence" value="ECO:0007669"/>
    <property type="project" value="TreeGrafter"/>
</dbReference>
<dbReference type="SUPFAM" id="SSF52518">
    <property type="entry name" value="Thiamin diphosphate-binding fold (THDP-binding)"/>
    <property type="match status" value="2"/>
</dbReference>
<dbReference type="InterPro" id="IPR012001">
    <property type="entry name" value="Thiamin_PyroP_enz_TPP-bd_dom"/>
</dbReference>
<dbReference type="AlphaFoldDB" id="A0A6B0XYZ0"/>
<evidence type="ECO:0000259" key="3">
    <source>
        <dbReference type="Pfam" id="PF02776"/>
    </source>
</evidence>
<dbReference type="PANTHER" id="PTHR18968:SF120">
    <property type="entry name" value="ACETOLACTATE SYNTHASE LARGE SUBUNIT"/>
    <property type="match status" value="1"/>
</dbReference>
<dbReference type="GO" id="GO:0003984">
    <property type="term" value="F:acetolactate synthase activity"/>
    <property type="evidence" value="ECO:0007669"/>
    <property type="project" value="TreeGrafter"/>
</dbReference>